<reference evidence="7" key="1">
    <citation type="submission" date="2023-08" db="EMBL/GenBank/DDBJ databases">
        <title>Chromosome-level Genome Assembly of mud carp (Cirrhinus molitorella).</title>
        <authorList>
            <person name="Liu H."/>
        </authorList>
    </citation>
    <scope>NUCLEOTIDE SEQUENCE</scope>
    <source>
        <strain evidence="7">Prfri</strain>
        <tissue evidence="7">Muscle</tissue>
    </source>
</reference>
<accession>A0AA88PMY4</accession>
<dbReference type="AlphaFoldDB" id="A0AA88PMY4"/>
<evidence type="ECO:0000256" key="1">
    <source>
        <dbReference type="SAM" id="MobiDB-lite"/>
    </source>
</evidence>
<dbReference type="EMBL" id="JAUYZG010000013">
    <property type="protein sequence ID" value="KAK2890666.1"/>
    <property type="molecule type" value="Genomic_DNA"/>
</dbReference>
<dbReference type="EMBL" id="JAUYZG010000013">
    <property type="protein sequence ID" value="KAK2890658.1"/>
    <property type="molecule type" value="Genomic_DNA"/>
</dbReference>
<sequence>MWRTEDRSARRGPGGPSPSDGGSARGRCEAGRGPRRAGVRFFPESGCLGMQPKAGEGVKPLRGKRVGSARSARRTQPGRGLPVGRAVPLERGPAARSPATRSRSGALLPRRCSATGSGSAGKGPGAKVVRDASHGRGLYRALPPRLSRLPPGPRFSVLAPSPPSLGRGGTGPPAPGVRSPGAYCPQYAPVGAAPPGRGPGPRQGRPRSAERSATHPTRLETRTKESNARASQRVSSSPHGAMKVKAFPLPGGRSPRWDPPAPAGGAPPARLVPRERGRWSESACESTRKMVNYAWAGRSQGKPWWRPAAVLTCKSVVRPGHRGERLIEPSSSWFPPKFPSG</sequence>
<evidence type="ECO:0000313" key="7">
    <source>
        <dbReference type="EMBL" id="KAK2890676.1"/>
    </source>
</evidence>
<evidence type="ECO:0000313" key="6">
    <source>
        <dbReference type="EMBL" id="KAK2890671.1"/>
    </source>
</evidence>
<dbReference type="EMBL" id="JAUYZG010000016">
    <property type="protein sequence ID" value="KAK2886016.1"/>
    <property type="molecule type" value="Genomic_DNA"/>
</dbReference>
<feature type="compositionally biased region" description="Low complexity" evidence="1">
    <location>
        <begin position="138"/>
        <end position="149"/>
    </location>
</feature>
<protein>
    <submittedName>
        <fullName evidence="7">Uncharacterized protein</fullName>
    </submittedName>
</protein>
<comment type="caution">
    <text evidence="7">The sequence shown here is derived from an EMBL/GenBank/DDBJ whole genome shotgun (WGS) entry which is preliminary data.</text>
</comment>
<dbReference type="EMBL" id="JAUYZG010000013">
    <property type="protein sequence ID" value="KAK2890671.1"/>
    <property type="molecule type" value="Genomic_DNA"/>
</dbReference>
<evidence type="ECO:0000313" key="4">
    <source>
        <dbReference type="EMBL" id="KAK2890658.1"/>
    </source>
</evidence>
<keyword evidence="8" id="KW-1185">Reference proteome</keyword>
<feature type="compositionally biased region" description="Basic residues" evidence="1">
    <location>
        <begin position="61"/>
        <end position="73"/>
    </location>
</feature>
<proteinExistence type="predicted"/>
<feature type="region of interest" description="Disordered" evidence="1">
    <location>
        <begin position="1"/>
        <end position="283"/>
    </location>
</feature>
<evidence type="ECO:0000313" key="3">
    <source>
        <dbReference type="EMBL" id="KAK2890654.1"/>
    </source>
</evidence>
<feature type="compositionally biased region" description="Low complexity" evidence="1">
    <location>
        <begin position="188"/>
        <end position="203"/>
    </location>
</feature>
<dbReference type="EMBL" id="JAUYZG010000013">
    <property type="protein sequence ID" value="KAK2890676.1"/>
    <property type="molecule type" value="Genomic_DNA"/>
</dbReference>
<feature type="compositionally biased region" description="Polar residues" evidence="1">
    <location>
        <begin position="228"/>
        <end position="238"/>
    </location>
</feature>
<evidence type="ECO:0000313" key="5">
    <source>
        <dbReference type="EMBL" id="KAK2890666.1"/>
    </source>
</evidence>
<evidence type="ECO:0000313" key="8">
    <source>
        <dbReference type="Proteomes" id="UP001187343"/>
    </source>
</evidence>
<organism evidence="7 8">
    <name type="scientific">Cirrhinus molitorella</name>
    <name type="common">mud carp</name>
    <dbReference type="NCBI Taxonomy" id="172907"/>
    <lineage>
        <taxon>Eukaryota</taxon>
        <taxon>Metazoa</taxon>
        <taxon>Chordata</taxon>
        <taxon>Craniata</taxon>
        <taxon>Vertebrata</taxon>
        <taxon>Euteleostomi</taxon>
        <taxon>Actinopterygii</taxon>
        <taxon>Neopterygii</taxon>
        <taxon>Teleostei</taxon>
        <taxon>Ostariophysi</taxon>
        <taxon>Cypriniformes</taxon>
        <taxon>Cyprinidae</taxon>
        <taxon>Labeoninae</taxon>
        <taxon>Labeonini</taxon>
        <taxon>Cirrhinus</taxon>
    </lineage>
</organism>
<dbReference type="EMBL" id="JAUYZG010000013">
    <property type="protein sequence ID" value="KAK2890654.1"/>
    <property type="molecule type" value="Genomic_DNA"/>
</dbReference>
<name>A0AA88PMY4_9TELE</name>
<dbReference type="Proteomes" id="UP001187343">
    <property type="component" value="Unassembled WGS sequence"/>
</dbReference>
<evidence type="ECO:0000313" key="2">
    <source>
        <dbReference type="EMBL" id="KAK2886016.1"/>
    </source>
</evidence>
<gene>
    <name evidence="3" type="ORF">Q8A67_013297</name>
    <name evidence="4" type="ORF">Q8A67_013301</name>
    <name evidence="5" type="ORF">Q8A67_013309</name>
    <name evidence="6" type="ORF">Q8A67_013314</name>
    <name evidence="7" type="ORF">Q8A67_013319</name>
    <name evidence="2" type="ORF">Q8A67_016853</name>
</gene>
<feature type="compositionally biased region" description="Basic and acidic residues" evidence="1">
    <location>
        <begin position="207"/>
        <end position="227"/>
    </location>
</feature>